<dbReference type="GeneID" id="109401435"/>
<evidence type="ECO:0000256" key="2">
    <source>
        <dbReference type="ARBA" id="ARBA00022574"/>
    </source>
</evidence>
<dbReference type="EnsemblMetazoa" id="AALFPA23_014910.R21611">
    <property type="protein sequence ID" value="AALFPA23_014910.P21611"/>
    <property type="gene ID" value="AALFPA23_014910"/>
</dbReference>
<dbReference type="SMART" id="SM00320">
    <property type="entry name" value="WD40"/>
    <property type="match status" value="8"/>
</dbReference>
<dbReference type="PANTHER" id="PTHR13720">
    <property type="entry name" value="WD-40 REPEAT PROTEIN"/>
    <property type="match status" value="1"/>
</dbReference>
<keyword evidence="4" id="KW-0966">Cell projection</keyword>
<evidence type="ECO:0000256" key="5">
    <source>
        <dbReference type="ARBA" id="ARBA00040994"/>
    </source>
</evidence>
<evidence type="ECO:0000256" key="3">
    <source>
        <dbReference type="ARBA" id="ARBA00022737"/>
    </source>
</evidence>
<evidence type="ECO:0000256" key="1">
    <source>
        <dbReference type="ARBA" id="ARBA00004138"/>
    </source>
</evidence>
<dbReference type="PROSITE" id="PS50082">
    <property type="entry name" value="WD_REPEATS_2"/>
    <property type="match status" value="1"/>
</dbReference>
<dbReference type="Gene3D" id="2.130.10.10">
    <property type="entry name" value="YVTN repeat-like/Quinoprotein amine dehydrogenase"/>
    <property type="match status" value="3"/>
</dbReference>
<reference evidence="8" key="1">
    <citation type="journal article" date="2015" name="Proc. Natl. Acad. Sci. U.S.A.">
        <title>Genome sequence of the Asian Tiger mosquito, Aedes albopictus, reveals insights into its biology, genetics, and evolution.</title>
        <authorList>
            <person name="Chen X.G."/>
            <person name="Jiang X."/>
            <person name="Gu J."/>
            <person name="Xu M."/>
            <person name="Wu Y."/>
            <person name="Deng Y."/>
            <person name="Zhang C."/>
            <person name="Bonizzoni M."/>
            <person name="Dermauw W."/>
            <person name="Vontas J."/>
            <person name="Armbruster P."/>
            <person name="Huang X."/>
            <person name="Yang Y."/>
            <person name="Zhang H."/>
            <person name="He W."/>
            <person name="Peng H."/>
            <person name="Liu Y."/>
            <person name="Wu K."/>
            <person name="Chen J."/>
            <person name="Lirakis M."/>
            <person name="Topalis P."/>
            <person name="Van Leeuwen T."/>
            <person name="Hall A.B."/>
            <person name="Jiang X."/>
            <person name="Thorpe C."/>
            <person name="Mueller R.L."/>
            <person name="Sun C."/>
            <person name="Waterhouse R.M."/>
            <person name="Yan G."/>
            <person name="Tu Z.J."/>
            <person name="Fang X."/>
            <person name="James A.A."/>
        </authorList>
    </citation>
    <scope>NUCLEOTIDE SEQUENCE [LARGE SCALE GENOMIC DNA]</scope>
    <source>
        <strain evidence="8">Foshan</strain>
    </source>
</reference>
<dbReference type="PANTHER" id="PTHR13720:SF13">
    <property type="entry name" value="CILIA- AND FLAGELLA-ASSOCIATED PROTEIN 251"/>
    <property type="match status" value="1"/>
</dbReference>
<feature type="repeat" description="WD" evidence="6">
    <location>
        <begin position="73"/>
        <end position="105"/>
    </location>
</feature>
<dbReference type="InterPro" id="IPR015943">
    <property type="entry name" value="WD40/YVTN_repeat-like_dom_sf"/>
</dbReference>
<evidence type="ECO:0000256" key="4">
    <source>
        <dbReference type="ARBA" id="ARBA00023273"/>
    </source>
</evidence>
<comment type="subcellular location">
    <subcellularLocation>
        <location evidence="1">Cell projection</location>
        <location evidence="1">Cilium</location>
    </subcellularLocation>
</comment>
<keyword evidence="2 6" id="KW-0853">WD repeat</keyword>
<dbReference type="Pfam" id="PF00400">
    <property type="entry name" value="WD40"/>
    <property type="match status" value="1"/>
</dbReference>
<dbReference type="Proteomes" id="UP000069940">
    <property type="component" value="Unassembled WGS sequence"/>
</dbReference>
<dbReference type="RefSeq" id="XP_062707190.1">
    <property type="nucleotide sequence ID" value="XM_062851206.1"/>
</dbReference>
<dbReference type="InterPro" id="IPR036322">
    <property type="entry name" value="WD40_repeat_dom_sf"/>
</dbReference>
<dbReference type="InterPro" id="IPR050630">
    <property type="entry name" value="WD_repeat_EMAP"/>
</dbReference>
<sequence>MGEIVPYTEKTESFEDLQHRCQPFKLEWIFGFNPRIPVVNLTSSREVKEMVMASGNSMIFYKFENQVESIQTLVGHKGSINTITVDGSGRFVASSDSTYCINIWDREAVPDGPPVAIRTIYEPLKANEINTVGLSHDARYLIAACSGSQQQLLLIWQWTVGNDSPDDCISLPPRLGKTKNIRFCTDLGRKNHFVVTMENAVIFGYFDSKNQKLHIEVPKKHGFQDYNDSTFVDDTSRAVSVTAAGMAIIWSDDKKVFTPIKKQFLKYLHLKYASINVIKCCDQKLVTGDDDGEIRFYDIHMRILYWFKQEDPEPIRTISFNILSRKYVLDNGQEHSPEDTDEEVLSYDALPRDVSLEGNPVIIRNFVMATKTGHLFDVDIVQNKIQELYYSSGSIITSFDVHPVDSQLCSCDGNGKMTLYNLEDKQAIMSLSVPIQRTRRGRITVLSYSPCGTYLLGGAENGYIWVINPATMIISSDSPLQNTVEKINFLSFSPDSKYFVFVDDEGCIGLLHREYECWKLIGRCLSHKVVDILFISNEKFLTIGDDRHLVQYKIDANETVGTDRLMIDERFKIEQSAHSTAFLLLPSDQLLVANDQFKFKIFNLNSSFGILHTFLAPFHDGPIRKLSLLPGDHFFTFMTDKNIYIHQLPIDGNPFKYLGTFSHPKKLRAMHNMRDHFVFCYGEGDHGISMWRINAIPLIENQKFCGSGLDPYCSLLPGGKSGCYVKEMLSLFFYNQISPKHNEEDTDISIRDAMDVRDVPNYMRSIGFHMTQFEEDNLTKEIEQMGTLFLTFEEVVKLFLSHRTLANPDCEEIRAAITLATKGVFDPVDLQLFNEQLAVLGEKMDPKAMEFYCRALFPEYTPDTEADKFLVPLDELVEKLC</sequence>
<evidence type="ECO:0000313" key="7">
    <source>
        <dbReference type="EnsemblMetazoa" id="AALFPA23_014910.P21611"/>
    </source>
</evidence>
<keyword evidence="8" id="KW-1185">Reference proteome</keyword>
<name>A0ABM1Z444_AEDAL</name>
<protein>
    <recommendedName>
        <fullName evidence="5">Cilia- and flagella-associated protein 251</fullName>
    </recommendedName>
</protein>
<accession>A0ABM1Z444</accession>
<dbReference type="InterPro" id="IPR001680">
    <property type="entry name" value="WD40_rpt"/>
</dbReference>
<keyword evidence="3" id="KW-0677">Repeat</keyword>
<evidence type="ECO:0000256" key="6">
    <source>
        <dbReference type="PROSITE-ProRule" id="PRU00221"/>
    </source>
</evidence>
<organism evidence="7 8">
    <name type="scientific">Aedes albopictus</name>
    <name type="common">Asian tiger mosquito</name>
    <name type="synonym">Stegomyia albopicta</name>
    <dbReference type="NCBI Taxonomy" id="7160"/>
    <lineage>
        <taxon>Eukaryota</taxon>
        <taxon>Metazoa</taxon>
        <taxon>Ecdysozoa</taxon>
        <taxon>Arthropoda</taxon>
        <taxon>Hexapoda</taxon>
        <taxon>Insecta</taxon>
        <taxon>Pterygota</taxon>
        <taxon>Neoptera</taxon>
        <taxon>Endopterygota</taxon>
        <taxon>Diptera</taxon>
        <taxon>Nematocera</taxon>
        <taxon>Culicoidea</taxon>
        <taxon>Culicidae</taxon>
        <taxon>Culicinae</taxon>
        <taxon>Aedini</taxon>
        <taxon>Aedes</taxon>
        <taxon>Stegomyia</taxon>
    </lineage>
</organism>
<evidence type="ECO:0000313" key="8">
    <source>
        <dbReference type="Proteomes" id="UP000069940"/>
    </source>
</evidence>
<proteinExistence type="predicted"/>
<reference evidence="7" key="2">
    <citation type="submission" date="2025-05" db="UniProtKB">
        <authorList>
            <consortium name="EnsemblMetazoa"/>
        </authorList>
    </citation>
    <scope>IDENTIFICATION</scope>
    <source>
        <strain evidence="7">Foshan</strain>
    </source>
</reference>
<dbReference type="SUPFAM" id="SSF50978">
    <property type="entry name" value="WD40 repeat-like"/>
    <property type="match status" value="2"/>
</dbReference>